<reference evidence="6" key="1">
    <citation type="journal article" date="2019" name="Int. J. Syst. Evol. Microbiol.">
        <title>The Global Catalogue of Microorganisms (GCM) 10K type strain sequencing project: providing services to taxonomists for standard genome sequencing and annotation.</title>
        <authorList>
            <consortium name="The Broad Institute Genomics Platform"/>
            <consortium name="The Broad Institute Genome Sequencing Center for Infectious Disease"/>
            <person name="Wu L."/>
            <person name="Ma J."/>
        </authorList>
    </citation>
    <scope>NUCLEOTIDE SEQUENCE [LARGE SCALE GENOMIC DNA]</scope>
    <source>
        <strain evidence="6">CCUG 60742</strain>
    </source>
</reference>
<dbReference type="InterPro" id="IPR018060">
    <property type="entry name" value="HTH_AraC"/>
</dbReference>
<dbReference type="InterPro" id="IPR037923">
    <property type="entry name" value="HTH-like"/>
</dbReference>
<dbReference type="Gene3D" id="2.60.120.280">
    <property type="entry name" value="Regulatory protein AraC"/>
    <property type="match status" value="1"/>
</dbReference>
<dbReference type="SUPFAM" id="SSF46689">
    <property type="entry name" value="Homeodomain-like"/>
    <property type="match status" value="2"/>
</dbReference>
<gene>
    <name evidence="5" type="ORF">ACFQZI_00235</name>
</gene>
<feature type="domain" description="HTH araC/xylS-type" evidence="4">
    <location>
        <begin position="198"/>
        <end position="296"/>
    </location>
</feature>
<protein>
    <submittedName>
        <fullName evidence="5">AraC family transcriptional regulator</fullName>
    </submittedName>
</protein>
<dbReference type="Pfam" id="PF02311">
    <property type="entry name" value="AraC_binding"/>
    <property type="match status" value="1"/>
</dbReference>
<keyword evidence="1" id="KW-0805">Transcription regulation</keyword>
<keyword evidence="3" id="KW-0804">Transcription</keyword>
<proteinExistence type="predicted"/>
<dbReference type="Pfam" id="PF12833">
    <property type="entry name" value="HTH_18"/>
    <property type="match status" value="1"/>
</dbReference>
<dbReference type="PROSITE" id="PS01124">
    <property type="entry name" value="HTH_ARAC_FAMILY_2"/>
    <property type="match status" value="1"/>
</dbReference>
<dbReference type="PANTHER" id="PTHR43280:SF30">
    <property type="entry name" value="MMSAB OPERON REGULATORY PROTEIN"/>
    <property type="match status" value="1"/>
</dbReference>
<evidence type="ECO:0000313" key="5">
    <source>
        <dbReference type="EMBL" id="MFD0763258.1"/>
    </source>
</evidence>
<dbReference type="PANTHER" id="PTHR43280">
    <property type="entry name" value="ARAC-FAMILY TRANSCRIPTIONAL REGULATOR"/>
    <property type="match status" value="1"/>
</dbReference>
<dbReference type="SUPFAM" id="SSF51215">
    <property type="entry name" value="Regulatory protein AraC"/>
    <property type="match status" value="1"/>
</dbReference>
<sequence>MLTYYVWMNNYYKYLPISDEDAGWGLSIVNAGCTRVKPDSCYPVPNHPGHHNFNWKKGRVLNEYQIIYITAGKGVFESDSSGVVDIRAGTIIILYPGDRHRYKPHAYTGWDEYWIGLKGEIMDRLVSNGFFKQELPCLFIGYNEKVFNTLNYIIEQTKTENPGYQPDISGAALSLLGSCHAIIRQGTVDFDIKNPVIHKALLLFRSNINEDFSPEIAADQLQVGYSWFRKVFKAHTGLSPGQYFIQLKIERAKNLLSDPSLSTKWIANDLRFESYFYFCRLFKSRTGMTPLEYRKRINKGSGFLSDE</sequence>
<name>A0ABW2Z9A5_9SPHI</name>
<comment type="caution">
    <text evidence="5">The sequence shown here is derived from an EMBL/GenBank/DDBJ whole genome shotgun (WGS) entry which is preliminary data.</text>
</comment>
<dbReference type="SMART" id="SM00342">
    <property type="entry name" value="HTH_ARAC"/>
    <property type="match status" value="1"/>
</dbReference>
<evidence type="ECO:0000256" key="3">
    <source>
        <dbReference type="ARBA" id="ARBA00023163"/>
    </source>
</evidence>
<dbReference type="InterPro" id="IPR009057">
    <property type="entry name" value="Homeodomain-like_sf"/>
</dbReference>
<dbReference type="EMBL" id="JBHTIA010000002">
    <property type="protein sequence ID" value="MFD0763258.1"/>
    <property type="molecule type" value="Genomic_DNA"/>
</dbReference>
<accession>A0ABW2Z9A5</accession>
<dbReference type="Proteomes" id="UP001597073">
    <property type="component" value="Unassembled WGS sequence"/>
</dbReference>
<keyword evidence="6" id="KW-1185">Reference proteome</keyword>
<keyword evidence="2" id="KW-0238">DNA-binding</keyword>
<evidence type="ECO:0000256" key="2">
    <source>
        <dbReference type="ARBA" id="ARBA00023125"/>
    </source>
</evidence>
<evidence type="ECO:0000256" key="1">
    <source>
        <dbReference type="ARBA" id="ARBA00023015"/>
    </source>
</evidence>
<dbReference type="Gene3D" id="1.10.10.60">
    <property type="entry name" value="Homeodomain-like"/>
    <property type="match status" value="2"/>
</dbReference>
<evidence type="ECO:0000313" key="6">
    <source>
        <dbReference type="Proteomes" id="UP001597073"/>
    </source>
</evidence>
<dbReference type="InterPro" id="IPR003313">
    <property type="entry name" value="AraC-bd"/>
</dbReference>
<evidence type="ECO:0000259" key="4">
    <source>
        <dbReference type="PROSITE" id="PS01124"/>
    </source>
</evidence>
<organism evidence="5 6">
    <name type="scientific">Mucilaginibacter lutimaris</name>
    <dbReference type="NCBI Taxonomy" id="931629"/>
    <lineage>
        <taxon>Bacteria</taxon>
        <taxon>Pseudomonadati</taxon>
        <taxon>Bacteroidota</taxon>
        <taxon>Sphingobacteriia</taxon>
        <taxon>Sphingobacteriales</taxon>
        <taxon>Sphingobacteriaceae</taxon>
        <taxon>Mucilaginibacter</taxon>
    </lineage>
</organism>